<feature type="transmembrane region" description="Helical" evidence="1">
    <location>
        <begin position="32"/>
        <end position="51"/>
    </location>
</feature>
<evidence type="ECO:0000256" key="1">
    <source>
        <dbReference type="SAM" id="Phobius"/>
    </source>
</evidence>
<reference evidence="2 3" key="2">
    <citation type="submission" date="2007-04" db="EMBL/GenBank/DDBJ databases">
        <authorList>
            <person name="Fulton L."/>
            <person name="Clifton S."/>
            <person name="Fulton B."/>
            <person name="Xu J."/>
            <person name="Minx P."/>
            <person name="Mardis E.R."/>
            <person name="Wilson R.K."/>
        </authorList>
    </citation>
    <scope>NUCLEOTIDE SEQUENCE [LARGE SCALE GENOMIC DNA]</scope>
    <source>
        <strain evidence="3">ATCC 25986 / DSM 3979 / JCM 10188 / KCTC 3647 / NCTC 11838 / VPI 1003</strain>
    </source>
</reference>
<keyword evidence="1" id="KW-0812">Transmembrane</keyword>
<name>A4EC14_COLAA</name>
<sequence length="92" mass="9646">MYPNNDPLRSSILMSDNAKHLAKKCVKDAGPCLALCVAGAAVALLASLGPFDVLRSAVSLHVCMALAGAMMTGGVLDLVFWVLDPFGWKNEG</sequence>
<evidence type="ECO:0000313" key="2">
    <source>
        <dbReference type="EMBL" id="EBA38907.1"/>
    </source>
</evidence>
<organism evidence="2 3">
    <name type="scientific">Collinsella aerofaciens (strain ATCC 25986 / DSM 3979 / JCM 10188 / KCTC 3647 / NCTC 11838 / VPI 1003)</name>
    <dbReference type="NCBI Taxonomy" id="411903"/>
    <lineage>
        <taxon>Bacteria</taxon>
        <taxon>Bacillati</taxon>
        <taxon>Actinomycetota</taxon>
        <taxon>Coriobacteriia</taxon>
        <taxon>Coriobacteriales</taxon>
        <taxon>Coriobacteriaceae</taxon>
        <taxon>Collinsella</taxon>
    </lineage>
</organism>
<keyword evidence="1" id="KW-1133">Transmembrane helix</keyword>
<dbReference type="AlphaFoldDB" id="A4EC14"/>
<accession>A4EC14</accession>
<reference evidence="2 3" key="1">
    <citation type="submission" date="2007-01" db="EMBL/GenBank/DDBJ databases">
        <title>Draft genome sequence of Collinsella aerofaciens (ATCC 25986).</title>
        <authorList>
            <person name="Sudarsanam P."/>
            <person name="Ley R."/>
            <person name="Guruge J."/>
            <person name="Turnbaugh P.J."/>
            <person name="Mahowald M."/>
            <person name="Liep D."/>
            <person name="Gordon J."/>
        </authorList>
    </citation>
    <scope>NUCLEOTIDE SEQUENCE [LARGE SCALE GENOMIC DNA]</scope>
    <source>
        <strain evidence="3">ATCC 25986 / DSM 3979 / JCM 10188 / KCTC 3647 / NCTC 11838 / VPI 1003</strain>
    </source>
</reference>
<dbReference type="EMBL" id="AAVN02000009">
    <property type="protein sequence ID" value="EBA38907.1"/>
    <property type="molecule type" value="Genomic_DNA"/>
</dbReference>
<protein>
    <submittedName>
        <fullName evidence="2">Uncharacterized protein</fullName>
    </submittedName>
</protein>
<dbReference type="Proteomes" id="UP000002979">
    <property type="component" value="Unassembled WGS sequence"/>
</dbReference>
<keyword evidence="1" id="KW-0472">Membrane</keyword>
<evidence type="ECO:0000313" key="3">
    <source>
        <dbReference type="Proteomes" id="UP000002979"/>
    </source>
</evidence>
<feature type="transmembrane region" description="Helical" evidence="1">
    <location>
        <begin position="57"/>
        <end position="83"/>
    </location>
</feature>
<comment type="caution">
    <text evidence="2">The sequence shown here is derived from an EMBL/GenBank/DDBJ whole genome shotgun (WGS) entry which is preliminary data.</text>
</comment>
<proteinExistence type="predicted"/>
<gene>
    <name evidence="2" type="ORF">COLAER_01993</name>
</gene>